<sequence length="392" mass="44592">MNWVEHAIWWHVYPLGFVGAPIREPEQGIHHRLPRLTNWLDYAVELGTSGLLLNPIFASDSHGYDINNYFEIDPRLGDQADLDVFLAECKNRGLRVLFDGVFSHASKHFDHPELFDLQPDGTPNVFEGHENLLRLNHSNPATVDFVVKVMTHWLGRGIDGWRLDAAYSIATDFWAQVIPRVKEQYPDAWIMGEVIHGDYNGFVEQSKVDSITEYELWKSIWSSISNKNFFELDWTLQRHNDFLHHFTPTTFIGNHDVTRIASYVGTDGAALALAILMTVGGIPTIYYGDELGYLGVKEERPGGDDAVRPEFPEHPGERNHMYRTHQDLIGLRRRNPWLVHATTETLTLENPHIAYRSSADGHHIDVNINLDATPPQAHITDETGATLWSSTS</sequence>
<dbReference type="Gene3D" id="3.20.20.80">
    <property type="entry name" value="Glycosidases"/>
    <property type="match status" value="2"/>
</dbReference>
<dbReference type="GeneID" id="84573798"/>
<dbReference type="SUPFAM" id="SSF51445">
    <property type="entry name" value="(Trans)glycosidases"/>
    <property type="match status" value="1"/>
</dbReference>
<dbReference type="Pfam" id="PF00128">
    <property type="entry name" value="Alpha-amylase"/>
    <property type="match status" value="2"/>
</dbReference>
<dbReference type="InterPro" id="IPR017853">
    <property type="entry name" value="GH"/>
</dbReference>
<name>A0A6H9XEC2_9CORY</name>
<dbReference type="GO" id="GO:0031216">
    <property type="term" value="F:neopullulanase activity"/>
    <property type="evidence" value="ECO:0007669"/>
    <property type="project" value="UniProtKB-EC"/>
</dbReference>
<dbReference type="PANTHER" id="PTHR10357">
    <property type="entry name" value="ALPHA-AMYLASE FAMILY MEMBER"/>
    <property type="match status" value="1"/>
</dbReference>
<organism evidence="4 5">
    <name type="scientific">Corynebacterium matruchotii</name>
    <dbReference type="NCBI Taxonomy" id="43768"/>
    <lineage>
        <taxon>Bacteria</taxon>
        <taxon>Bacillati</taxon>
        <taxon>Actinomycetota</taxon>
        <taxon>Actinomycetes</taxon>
        <taxon>Mycobacteriales</taxon>
        <taxon>Corynebacteriaceae</taxon>
        <taxon>Corynebacterium</taxon>
    </lineage>
</organism>
<protein>
    <submittedName>
        <fullName evidence="4">Cyclomaltodextrinase</fullName>
        <ecNumber evidence="4">3.2.1.135</ecNumber>
    </submittedName>
</protein>
<evidence type="ECO:0000256" key="1">
    <source>
        <dbReference type="ARBA" id="ARBA00022801"/>
    </source>
</evidence>
<dbReference type="InterPro" id="IPR006047">
    <property type="entry name" value="GH13_cat_dom"/>
</dbReference>
<dbReference type="CDD" id="cd11354">
    <property type="entry name" value="AmyAc_bac_CMD_like"/>
    <property type="match status" value="1"/>
</dbReference>
<comment type="caution">
    <text evidence="4">The sequence shown here is derived from an EMBL/GenBank/DDBJ whole genome shotgun (WGS) entry which is preliminary data.</text>
</comment>
<dbReference type="AlphaFoldDB" id="A0A6H9XEC2"/>
<evidence type="ECO:0000259" key="3">
    <source>
        <dbReference type="SMART" id="SM00642"/>
    </source>
</evidence>
<dbReference type="GO" id="GO:0005975">
    <property type="term" value="P:carbohydrate metabolic process"/>
    <property type="evidence" value="ECO:0007669"/>
    <property type="project" value="InterPro"/>
</dbReference>
<evidence type="ECO:0000313" key="4">
    <source>
        <dbReference type="EMBL" id="SPW28192.1"/>
    </source>
</evidence>
<dbReference type="RefSeq" id="WP_005524943.1">
    <property type="nucleotide sequence ID" value="NZ_CP050134.2"/>
</dbReference>
<accession>A0A6H9XEC2</accession>
<evidence type="ECO:0000256" key="2">
    <source>
        <dbReference type="ARBA" id="ARBA00023295"/>
    </source>
</evidence>
<feature type="domain" description="Glycosyl hydrolase family 13 catalytic" evidence="3">
    <location>
        <begin position="11"/>
        <end position="332"/>
    </location>
</feature>
<evidence type="ECO:0000313" key="5">
    <source>
        <dbReference type="Proteomes" id="UP000249886"/>
    </source>
</evidence>
<dbReference type="GO" id="GO:0016853">
    <property type="term" value="F:isomerase activity"/>
    <property type="evidence" value="ECO:0007669"/>
    <property type="project" value="UniProtKB-KW"/>
</dbReference>
<dbReference type="SMART" id="SM00642">
    <property type="entry name" value="Aamy"/>
    <property type="match status" value="1"/>
</dbReference>
<dbReference type="Proteomes" id="UP000249886">
    <property type="component" value="Unassembled WGS sequence"/>
</dbReference>
<proteinExistence type="predicted"/>
<gene>
    <name evidence="4" type="primary">nplT</name>
    <name evidence="4" type="ORF">NCTC10254_01224</name>
</gene>
<dbReference type="EC" id="3.2.1.135" evidence="4"/>
<keyword evidence="1 4" id="KW-0378">Hydrolase</keyword>
<dbReference type="EMBL" id="UARK01000005">
    <property type="protein sequence ID" value="SPW28192.1"/>
    <property type="molecule type" value="Genomic_DNA"/>
</dbReference>
<keyword evidence="2 4" id="KW-0326">Glycosidase</keyword>
<dbReference type="PANTHER" id="PTHR10357:SF210">
    <property type="entry name" value="MALTODEXTRIN GLUCOSIDASE"/>
    <property type="match status" value="1"/>
</dbReference>
<reference evidence="4 5" key="1">
    <citation type="submission" date="2018-06" db="EMBL/GenBank/DDBJ databases">
        <authorList>
            <consortium name="Pathogen Informatics"/>
            <person name="Doyle S."/>
        </authorList>
    </citation>
    <scope>NUCLEOTIDE SEQUENCE [LARGE SCALE GENOMIC DNA]</scope>
    <source>
        <strain evidence="4 5">NCTC10254</strain>
    </source>
</reference>